<organism evidence="6 7">
    <name type="scientific">Acidipila rosea</name>
    <dbReference type="NCBI Taxonomy" id="768535"/>
    <lineage>
        <taxon>Bacteria</taxon>
        <taxon>Pseudomonadati</taxon>
        <taxon>Acidobacteriota</taxon>
        <taxon>Terriglobia</taxon>
        <taxon>Terriglobales</taxon>
        <taxon>Acidobacteriaceae</taxon>
        <taxon>Acidipila</taxon>
    </lineage>
</organism>
<dbReference type="GO" id="GO:0016757">
    <property type="term" value="F:glycosyltransferase activity"/>
    <property type="evidence" value="ECO:0007669"/>
    <property type="project" value="UniProtKB-KW"/>
</dbReference>
<evidence type="ECO:0000313" key="7">
    <source>
        <dbReference type="Proteomes" id="UP000295210"/>
    </source>
</evidence>
<dbReference type="PANTHER" id="PTHR43179">
    <property type="entry name" value="RHAMNOSYLTRANSFERASE WBBL"/>
    <property type="match status" value="1"/>
</dbReference>
<keyword evidence="3" id="KW-0808">Transferase</keyword>
<keyword evidence="4" id="KW-0472">Membrane</keyword>
<keyword evidence="7" id="KW-1185">Reference proteome</keyword>
<keyword evidence="4" id="KW-1133">Transmembrane helix</keyword>
<protein>
    <recommendedName>
        <fullName evidence="5">Glycosyltransferase 2-like domain-containing protein</fullName>
    </recommendedName>
</protein>
<evidence type="ECO:0000256" key="3">
    <source>
        <dbReference type="ARBA" id="ARBA00022679"/>
    </source>
</evidence>
<dbReference type="Proteomes" id="UP000295210">
    <property type="component" value="Unassembled WGS sequence"/>
</dbReference>
<dbReference type="OrthoDB" id="9771846at2"/>
<comment type="caution">
    <text evidence="6">The sequence shown here is derived from an EMBL/GenBank/DDBJ whole genome shotgun (WGS) entry which is preliminary data.</text>
</comment>
<comment type="similarity">
    <text evidence="1">Belongs to the glycosyltransferase 2 family.</text>
</comment>
<feature type="transmembrane region" description="Helical" evidence="4">
    <location>
        <begin position="264"/>
        <end position="287"/>
    </location>
</feature>
<dbReference type="AlphaFoldDB" id="A0A4R1L1E1"/>
<dbReference type="RefSeq" id="WP_131998891.1">
    <property type="nucleotide sequence ID" value="NZ_SMGK01000006.1"/>
</dbReference>
<dbReference type="Pfam" id="PF00535">
    <property type="entry name" value="Glycos_transf_2"/>
    <property type="match status" value="1"/>
</dbReference>
<dbReference type="PANTHER" id="PTHR43179:SF12">
    <property type="entry name" value="GALACTOFURANOSYLTRANSFERASE GLFT2"/>
    <property type="match status" value="1"/>
</dbReference>
<dbReference type="CDD" id="cd04186">
    <property type="entry name" value="GT_2_like_c"/>
    <property type="match status" value="1"/>
</dbReference>
<name>A0A4R1L1E1_9BACT</name>
<keyword evidence="2" id="KW-0328">Glycosyltransferase</keyword>
<keyword evidence="4" id="KW-0812">Transmembrane</keyword>
<feature type="domain" description="Glycosyltransferase 2-like" evidence="5">
    <location>
        <begin position="24"/>
        <end position="196"/>
    </location>
</feature>
<reference evidence="6 7" key="1">
    <citation type="submission" date="2019-03" db="EMBL/GenBank/DDBJ databases">
        <title>Genomic Encyclopedia of Type Strains, Phase IV (KMG-IV): sequencing the most valuable type-strain genomes for metagenomic binning, comparative biology and taxonomic classification.</title>
        <authorList>
            <person name="Goeker M."/>
        </authorList>
    </citation>
    <scope>NUCLEOTIDE SEQUENCE [LARGE SCALE GENOMIC DNA]</scope>
    <source>
        <strain evidence="6 7">DSM 103428</strain>
    </source>
</reference>
<evidence type="ECO:0000256" key="1">
    <source>
        <dbReference type="ARBA" id="ARBA00006739"/>
    </source>
</evidence>
<dbReference type="InterPro" id="IPR029044">
    <property type="entry name" value="Nucleotide-diphossugar_trans"/>
</dbReference>
<gene>
    <name evidence="6" type="ORF">C7378_3216</name>
</gene>
<dbReference type="InterPro" id="IPR001173">
    <property type="entry name" value="Glyco_trans_2-like"/>
</dbReference>
<proteinExistence type="inferred from homology"/>
<dbReference type="EMBL" id="SMGK01000006">
    <property type="protein sequence ID" value="TCK70827.1"/>
    <property type="molecule type" value="Genomic_DNA"/>
</dbReference>
<evidence type="ECO:0000256" key="2">
    <source>
        <dbReference type="ARBA" id="ARBA00022676"/>
    </source>
</evidence>
<dbReference type="SUPFAM" id="SSF53448">
    <property type="entry name" value="Nucleotide-diphospho-sugar transferases"/>
    <property type="match status" value="1"/>
</dbReference>
<evidence type="ECO:0000259" key="5">
    <source>
        <dbReference type="Pfam" id="PF00535"/>
    </source>
</evidence>
<dbReference type="Gene3D" id="3.90.550.10">
    <property type="entry name" value="Spore Coat Polysaccharide Biosynthesis Protein SpsA, Chain A"/>
    <property type="match status" value="1"/>
</dbReference>
<sequence length="322" mass="36348">MNTSHTPAITSSSNSDSAFPKIGIVTVTYNSSEVLDDFLRSLDHQTYRNFILIAIDNASTDDTLQKLRARQIPSDIVISNIDNVGIATGNNQGIQLALEAGCDYVLLLNNDVTFGPELITRLLQGLIEQRCDMVSPLMYYHDRPDVFWAAGGYFQPWLGYRCLHYGLDQKDTGQFNSVRRVQHAPACCILIHKTVFDIVGLMDDRYFVYNDDTDFTLRAWKHGVSLVCLPDAKLWHKVSSLTRKGSTFFVRYGTRNRAFFMGKYLGRGALFAIGLTYKAYFLLRLLLRKDDVALFKLKLSSWKEGASISKNWLPQSAAKVSS</sequence>
<evidence type="ECO:0000256" key="4">
    <source>
        <dbReference type="SAM" id="Phobius"/>
    </source>
</evidence>
<evidence type="ECO:0000313" key="6">
    <source>
        <dbReference type="EMBL" id="TCK70827.1"/>
    </source>
</evidence>
<accession>A0A4R1L1E1</accession>